<dbReference type="RefSeq" id="WP_111136581.1">
    <property type="nucleotide sequence ID" value="NZ_POUB01000231.1"/>
</dbReference>
<keyword evidence="1" id="KW-0732">Signal</keyword>
<name>A0A2W2BSR8_9ACTN</name>
<dbReference type="AlphaFoldDB" id="A0A2W2BSR8"/>
<sequence>MAPVRRHGKTAAALLTLLLAATACGPVAERQPRDLRVGYDSLDGSLRVWPPRGTLAGDATVTSAVTDAVRDWRSPADDRVHLPSSGILWSGEVDGAPLALVAATVPGESASWLLQVTADGGRYAVSRATEYTDPGYLVYSDVLPVQTAGGRRYLTSARVERLLGPDGRALVNTDGLTEPVDVPPCRAVPVTATLRATDSLPRGRAADRLLDLGTGISDPRYPLVRDESGSGRRALTGLDTCLLAAEDGPFGSVPRRIGDRDAPRSVPSSWPMAKLSVRTLGEVALGGGEPAELEQLSWETADGTMTAVVHRPGGGGAPVVSPADRSNPLQAYVLPVPGQPLVVLSWRANRDSSLSVPPGTPRLVDRPGLVVVP</sequence>
<evidence type="ECO:0000256" key="1">
    <source>
        <dbReference type="SAM" id="SignalP"/>
    </source>
</evidence>
<dbReference type="PROSITE" id="PS51257">
    <property type="entry name" value="PROKAR_LIPOPROTEIN"/>
    <property type="match status" value="1"/>
</dbReference>
<dbReference type="OrthoDB" id="3401293at2"/>
<accession>A0A2W2BSR8</accession>
<reference evidence="2 3" key="1">
    <citation type="submission" date="2018-01" db="EMBL/GenBank/DDBJ databases">
        <title>Draft genome sequence of Salinispora sp. 13K206.</title>
        <authorList>
            <person name="Sahin N."/>
            <person name="Saygin H."/>
            <person name="Ay H."/>
        </authorList>
    </citation>
    <scope>NUCLEOTIDE SEQUENCE [LARGE SCALE GENOMIC DNA]</scope>
    <source>
        <strain evidence="2 3">13K206</strain>
    </source>
</reference>
<gene>
    <name evidence="2" type="ORF">C1I99_24605</name>
</gene>
<comment type="caution">
    <text evidence="2">The sequence shown here is derived from an EMBL/GenBank/DDBJ whole genome shotgun (WGS) entry which is preliminary data.</text>
</comment>
<evidence type="ECO:0008006" key="4">
    <source>
        <dbReference type="Google" id="ProtNLM"/>
    </source>
</evidence>
<feature type="signal peptide" evidence="1">
    <location>
        <begin position="1"/>
        <end position="28"/>
    </location>
</feature>
<dbReference type="Proteomes" id="UP000248749">
    <property type="component" value="Unassembled WGS sequence"/>
</dbReference>
<feature type="chain" id="PRO_5016000113" description="Lipoprotein" evidence="1">
    <location>
        <begin position="29"/>
        <end position="373"/>
    </location>
</feature>
<evidence type="ECO:0000313" key="3">
    <source>
        <dbReference type="Proteomes" id="UP000248749"/>
    </source>
</evidence>
<evidence type="ECO:0000313" key="2">
    <source>
        <dbReference type="EMBL" id="PZF90295.1"/>
    </source>
</evidence>
<keyword evidence="3" id="KW-1185">Reference proteome</keyword>
<organism evidence="2 3">
    <name type="scientific">Micromonospora deserti</name>
    <dbReference type="NCBI Taxonomy" id="2070366"/>
    <lineage>
        <taxon>Bacteria</taxon>
        <taxon>Bacillati</taxon>
        <taxon>Actinomycetota</taxon>
        <taxon>Actinomycetes</taxon>
        <taxon>Micromonosporales</taxon>
        <taxon>Micromonosporaceae</taxon>
        <taxon>Micromonospora</taxon>
    </lineage>
</organism>
<proteinExistence type="predicted"/>
<feature type="non-terminal residue" evidence="2">
    <location>
        <position position="373"/>
    </location>
</feature>
<dbReference type="EMBL" id="POUB01000231">
    <property type="protein sequence ID" value="PZF90295.1"/>
    <property type="molecule type" value="Genomic_DNA"/>
</dbReference>
<protein>
    <recommendedName>
        <fullName evidence="4">Lipoprotein</fullName>
    </recommendedName>
</protein>